<protein>
    <recommendedName>
        <fullName evidence="16">Pickpocket</fullName>
    </recommendedName>
</protein>
<accession>A0A9P0NKJ5</accession>
<evidence type="ECO:0000256" key="9">
    <source>
        <dbReference type="ARBA" id="ARBA00023136"/>
    </source>
</evidence>
<dbReference type="GO" id="GO:0005886">
    <property type="term" value="C:plasma membrane"/>
    <property type="evidence" value="ECO:0007669"/>
    <property type="project" value="TreeGrafter"/>
</dbReference>
<evidence type="ECO:0000313" key="14">
    <source>
        <dbReference type="EMBL" id="CAH1728610.1"/>
    </source>
</evidence>
<evidence type="ECO:0000256" key="11">
    <source>
        <dbReference type="ARBA" id="ARBA00023303"/>
    </source>
</evidence>
<dbReference type="Gene3D" id="2.60.470.10">
    <property type="entry name" value="Acid-sensing ion channels like domains"/>
    <property type="match status" value="1"/>
</dbReference>
<dbReference type="Proteomes" id="UP001153620">
    <property type="component" value="Chromosome 3"/>
</dbReference>
<evidence type="ECO:0000256" key="2">
    <source>
        <dbReference type="ARBA" id="ARBA00007193"/>
    </source>
</evidence>
<keyword evidence="6 13" id="KW-1133">Transmembrane helix</keyword>
<comment type="subcellular location">
    <subcellularLocation>
        <location evidence="1">Membrane</location>
        <topology evidence="1">Multi-pass membrane protein</topology>
    </subcellularLocation>
</comment>
<dbReference type="GO" id="GO:0015280">
    <property type="term" value="F:ligand-gated sodium channel activity"/>
    <property type="evidence" value="ECO:0007669"/>
    <property type="project" value="TreeGrafter"/>
</dbReference>
<evidence type="ECO:0000256" key="8">
    <source>
        <dbReference type="ARBA" id="ARBA00023065"/>
    </source>
</evidence>
<comment type="similarity">
    <text evidence="2 12">Belongs to the amiloride-sensitive sodium channel (TC 1.A.6) family.</text>
</comment>
<evidence type="ECO:0000256" key="13">
    <source>
        <dbReference type="SAM" id="Phobius"/>
    </source>
</evidence>
<keyword evidence="5 12" id="KW-0812">Transmembrane</keyword>
<evidence type="ECO:0000256" key="3">
    <source>
        <dbReference type="ARBA" id="ARBA00022448"/>
    </source>
</evidence>
<dbReference type="PRINTS" id="PR01078">
    <property type="entry name" value="AMINACHANNEL"/>
</dbReference>
<keyword evidence="15" id="KW-1185">Reference proteome</keyword>
<feature type="transmembrane region" description="Helical" evidence="13">
    <location>
        <begin position="342"/>
        <end position="368"/>
    </location>
</feature>
<reference evidence="14" key="2">
    <citation type="submission" date="2022-10" db="EMBL/GenBank/DDBJ databases">
        <authorList>
            <consortium name="ENA_rothamsted_submissions"/>
            <consortium name="culmorum"/>
            <person name="King R."/>
        </authorList>
    </citation>
    <scope>NUCLEOTIDE SEQUENCE</scope>
</reference>
<evidence type="ECO:0000256" key="12">
    <source>
        <dbReference type="RuleBase" id="RU000679"/>
    </source>
</evidence>
<name>A0A9P0NKJ5_9DIPT</name>
<dbReference type="PANTHER" id="PTHR11690">
    <property type="entry name" value="AMILORIDE-SENSITIVE SODIUM CHANNEL-RELATED"/>
    <property type="match status" value="1"/>
</dbReference>
<evidence type="ECO:0000256" key="1">
    <source>
        <dbReference type="ARBA" id="ARBA00004141"/>
    </source>
</evidence>
<dbReference type="Pfam" id="PF00858">
    <property type="entry name" value="ASC"/>
    <property type="match status" value="1"/>
</dbReference>
<dbReference type="OrthoDB" id="10424551at2759"/>
<evidence type="ECO:0008006" key="16">
    <source>
        <dbReference type="Google" id="ProtNLM"/>
    </source>
</evidence>
<keyword evidence="9 13" id="KW-0472">Membrane</keyword>
<evidence type="ECO:0000256" key="10">
    <source>
        <dbReference type="ARBA" id="ARBA00023201"/>
    </source>
</evidence>
<dbReference type="Gene3D" id="1.10.287.770">
    <property type="entry name" value="YojJ-like"/>
    <property type="match status" value="1"/>
</dbReference>
<keyword evidence="3 12" id="KW-0813">Transport</keyword>
<dbReference type="InterPro" id="IPR001873">
    <property type="entry name" value="ENaC"/>
</dbReference>
<keyword evidence="11 12" id="KW-0407">Ion channel</keyword>
<sequence>MNIWDIPFSAVTICPTGGINLSASILKNITGNVNKRITHVKWRHDEYHSSKLFTEIVTHEGFCYTFNMMNFYDLFETDVAFESLENLKDKTKHPNTAWDLQEGYKNSDPFTYPFRISGSGENGGLKFQIWRKISEVKAIKTLVKGFKLVIHLPCELPIFDQQYFRFPLEKSATLIIRPSMTVTEGLDAYSTDTRQCYIEGEKKLVYFKKYTRANCLLECLVKYTIEICGCVHFSLPRKIGEKVCNSSMENCFYQAKKKLALQKMKDSLNKNNNYGEVEKSSCKCLPSCTSLFYEGEISQDDIRYFSKSERILDAYRSVVSILFKDDDFLYTQRSEIHGWADFIANVGGLLGLFLGVSILSIVEIIYFISFRQLNEEKQSYSSSNFSRKSSFAKDLNNISKSASISLDKSLKF</sequence>
<keyword evidence="8 12" id="KW-0406">Ion transport</keyword>
<proteinExistence type="inferred from homology"/>
<evidence type="ECO:0000313" key="15">
    <source>
        <dbReference type="Proteomes" id="UP001153620"/>
    </source>
</evidence>
<evidence type="ECO:0000256" key="4">
    <source>
        <dbReference type="ARBA" id="ARBA00022461"/>
    </source>
</evidence>
<evidence type="ECO:0000256" key="5">
    <source>
        <dbReference type="ARBA" id="ARBA00022692"/>
    </source>
</evidence>
<gene>
    <name evidence="14" type="ORF">CHIRRI_LOCUS10793</name>
</gene>
<keyword evidence="7" id="KW-0915">Sodium</keyword>
<keyword evidence="4 12" id="KW-0894">Sodium channel</keyword>
<organism evidence="14 15">
    <name type="scientific">Chironomus riparius</name>
    <dbReference type="NCBI Taxonomy" id="315576"/>
    <lineage>
        <taxon>Eukaryota</taxon>
        <taxon>Metazoa</taxon>
        <taxon>Ecdysozoa</taxon>
        <taxon>Arthropoda</taxon>
        <taxon>Hexapoda</taxon>
        <taxon>Insecta</taxon>
        <taxon>Pterygota</taxon>
        <taxon>Neoptera</taxon>
        <taxon>Endopterygota</taxon>
        <taxon>Diptera</taxon>
        <taxon>Nematocera</taxon>
        <taxon>Chironomoidea</taxon>
        <taxon>Chironomidae</taxon>
        <taxon>Chironominae</taxon>
        <taxon>Chironomus</taxon>
    </lineage>
</organism>
<dbReference type="EMBL" id="OU895879">
    <property type="protein sequence ID" value="CAH1728610.1"/>
    <property type="molecule type" value="Genomic_DNA"/>
</dbReference>
<keyword evidence="10 12" id="KW-0739">Sodium transport</keyword>
<dbReference type="PANTHER" id="PTHR11690:SF288">
    <property type="entry name" value="AMILORIDE-SENSITIVE NA+ CHANNEL-RELATED"/>
    <property type="match status" value="1"/>
</dbReference>
<dbReference type="AlphaFoldDB" id="A0A9P0NKJ5"/>
<evidence type="ECO:0000256" key="6">
    <source>
        <dbReference type="ARBA" id="ARBA00022989"/>
    </source>
</evidence>
<evidence type="ECO:0000256" key="7">
    <source>
        <dbReference type="ARBA" id="ARBA00023053"/>
    </source>
</evidence>
<reference evidence="14" key="1">
    <citation type="submission" date="2022-01" db="EMBL/GenBank/DDBJ databases">
        <authorList>
            <person name="King R."/>
        </authorList>
    </citation>
    <scope>NUCLEOTIDE SEQUENCE</scope>
</reference>